<feature type="region of interest" description="Disordered" evidence="1">
    <location>
        <begin position="99"/>
        <end position="175"/>
    </location>
</feature>
<feature type="compositionally biased region" description="Basic and acidic residues" evidence="1">
    <location>
        <begin position="851"/>
        <end position="875"/>
    </location>
</feature>
<feature type="compositionally biased region" description="Polar residues" evidence="1">
    <location>
        <begin position="992"/>
        <end position="1003"/>
    </location>
</feature>
<feature type="compositionally biased region" description="Basic and acidic residues" evidence="1">
    <location>
        <begin position="939"/>
        <end position="955"/>
    </location>
</feature>
<feature type="compositionally biased region" description="Polar residues" evidence="1">
    <location>
        <begin position="299"/>
        <end position="329"/>
    </location>
</feature>
<feature type="compositionally biased region" description="Polar residues" evidence="1">
    <location>
        <begin position="164"/>
        <end position="175"/>
    </location>
</feature>
<feature type="region of interest" description="Disordered" evidence="1">
    <location>
        <begin position="573"/>
        <end position="604"/>
    </location>
</feature>
<keyword evidence="3" id="KW-1185">Reference proteome</keyword>
<feature type="compositionally biased region" description="Polar residues" evidence="1">
    <location>
        <begin position="110"/>
        <end position="123"/>
    </location>
</feature>
<evidence type="ECO:0000313" key="2">
    <source>
        <dbReference type="EMBL" id="EER34977.1"/>
    </source>
</evidence>
<feature type="compositionally biased region" description="Polar residues" evidence="1">
    <location>
        <begin position="409"/>
        <end position="451"/>
    </location>
</feature>
<feature type="compositionally biased region" description="Basic and acidic residues" evidence="1">
    <location>
        <begin position="360"/>
        <end position="372"/>
    </location>
</feature>
<evidence type="ECO:0000256" key="1">
    <source>
        <dbReference type="SAM" id="MobiDB-lite"/>
    </source>
</evidence>
<feature type="compositionally biased region" description="Polar residues" evidence="1">
    <location>
        <begin position="273"/>
        <end position="289"/>
    </location>
</feature>
<evidence type="ECO:0000313" key="3">
    <source>
        <dbReference type="Proteomes" id="UP000002037"/>
    </source>
</evidence>
<feature type="compositionally biased region" description="Low complexity" evidence="1">
    <location>
        <begin position="9"/>
        <end position="28"/>
    </location>
</feature>
<dbReference type="eggNOG" id="ENOG502SE7G">
    <property type="taxonomic scope" value="Eukaryota"/>
</dbReference>
<feature type="compositionally biased region" description="Pro residues" evidence="1">
    <location>
        <begin position="1092"/>
        <end position="1104"/>
    </location>
</feature>
<feature type="region of interest" description="Disordered" evidence="1">
    <location>
        <begin position="1"/>
        <end position="32"/>
    </location>
</feature>
<reference evidence="2 3" key="1">
    <citation type="journal article" date="2009" name="Nature">
        <title>Evolution of pathogenicity and sexual reproduction in eight Candida genomes.</title>
        <authorList>
            <person name="Butler G."/>
            <person name="Rasmussen M.D."/>
            <person name="Lin M.F."/>
            <person name="Santos M.A."/>
            <person name="Sakthikumar S."/>
            <person name="Munro C.A."/>
            <person name="Rheinbay E."/>
            <person name="Grabherr M."/>
            <person name="Forche A."/>
            <person name="Reedy J.L."/>
            <person name="Agrafioti I."/>
            <person name="Arnaud M.B."/>
            <person name="Bates S."/>
            <person name="Brown A.J."/>
            <person name="Brunke S."/>
            <person name="Costanzo M.C."/>
            <person name="Fitzpatrick D.A."/>
            <person name="de Groot P.W."/>
            <person name="Harris D."/>
            <person name="Hoyer L.L."/>
            <person name="Hube B."/>
            <person name="Klis F.M."/>
            <person name="Kodira C."/>
            <person name="Lennard N."/>
            <person name="Logue M.E."/>
            <person name="Martin R."/>
            <person name="Neiman A.M."/>
            <person name="Nikolaou E."/>
            <person name="Quail M.A."/>
            <person name="Quinn J."/>
            <person name="Santos M.C."/>
            <person name="Schmitzberger F.F."/>
            <person name="Sherlock G."/>
            <person name="Shah P."/>
            <person name="Silverstein K.A."/>
            <person name="Skrzypek M.S."/>
            <person name="Soll D."/>
            <person name="Staggs R."/>
            <person name="Stansfield I."/>
            <person name="Stumpf M.P."/>
            <person name="Sudbery P.E."/>
            <person name="Srikantha T."/>
            <person name="Zeng Q."/>
            <person name="Berman J."/>
            <person name="Berriman M."/>
            <person name="Heitman J."/>
            <person name="Gow N.A."/>
            <person name="Lorenz M.C."/>
            <person name="Birren B.W."/>
            <person name="Kellis M."/>
            <person name="Cuomo C.A."/>
        </authorList>
    </citation>
    <scope>NUCLEOTIDE SEQUENCE [LARGE SCALE GENOMIC DNA]</scope>
    <source>
        <strain evidence="3">ATCC MYA-3404 / T1</strain>
    </source>
</reference>
<feature type="compositionally biased region" description="Low complexity" evidence="1">
    <location>
        <begin position="391"/>
        <end position="408"/>
    </location>
</feature>
<dbReference type="KEGG" id="ctp:CTRG_01839"/>
<sequence length="1609" mass="177382">MSGPQSRRNSMTSLATANTTTSSQNNISGHDLSTDNLIAVDSKFVKKPTKKFPNSNGISPKLINDSTLRSGAGNNNSPGSAFYAKEGVYYFPNGEVFRPRTTPAKRNRPSKLQQDISPNDSGASSPVPPPLNPNVSLDSPKSNHSSSNSSTNSGTAGSVVAPSIHSNNSHSSLPKSASIQNIKLMNKQSLVQNIRNSKGDITTNIVLEDTSPKIPYENYRNSNSSTSLKNSHKFQSQNITKTEQYSNTSSFSSQTSNASNVSDLLADHDDENSNSNVNRSATNTPSTSISDDHNRLSNEIRNSTGSSSDECNQPVETITDDTALSTLNETSEETFKSMSASNFGSSSAGHSANSSWDNRNTPEPHRLIREESNSSVSPSERKHALRTRNLQNQQSMSANSSSPNPAISTDSPSSPAYGNTPSSVYENTPSSSAYGQTPTSTSTYGHTPSSMYDSIAPLEVVKQRATNTSGSDSPNSLYDSSNPGSIHRLGAPMKPILRDISRSSEMSSEEEIFRTPVSTPDKEVFKEFKGTPTMTPPSPTSVKTATPIITPPNNINTFRPPRISARSLLHFERSNTDTSSSTNSSSSGGTSNRKSQISLLPEPTIDTESFVEQYFNESSPESYQLSEIISNLNTTPTRQHHQQQQQQLEREKMANEQEEYTKHINEKRQSFQMTHQSHLPPKEHVIQVTDEQAIKFVSSPTNSKTDTPRSSRYYDIDSTTFNKFVNDTQPDIPPRGDVMIVNNKKIRKHSRNASSTSSANDFFINSANNSQTNTNTPANPGPSTPKRSPIQEVVTPKNLESPPPPPPIEKSPGMRVKGRPKKRRPRKDGEHKSDKKKSNPDESKLAASVEQKPREHENTAVPRKGSEHSQKKETEEFTIPIAIQTQPIKRKVNEQPVTPVLDAAPNSIFKNDDGERDPSPSKSVLYDTPRTLQEQQAQEMRELEEKNKQVKEKEPTTPVKKSAKPIRSLLLQDESIQNKKLPMGPQFEPPNNAKTIKKTSSLPTMAPEKPQKISDSLLPSSDKQHQTSTNHRRFEPSRRPPEIHDKERVAVNTTHQLIGVAPSAPVSASAPASAPAPLPPTSRPRIDTNNPIPHPPPPPPPPPHSQTQGAQKSSPNLSAQPPVTQAQSPEPNMKRHVYHSPKIGDDSNNNSKKGANGGGANLKSFFKMFKPHPHEKTMDKSNSTTSLSSSGSSGSKIFKFMKTKKDEQDLTDLPIIVEQSKLGPPVAANANSNRISVFSEIAPSIKLGSLPDFEPEETGLLEEMMITFDEKFESELTPTSPPVFIHKISTNRSSMNEPFLRDDELSIDQIKDQQLKDDDLGNNNGGTDTIGGYSVNINDENYAENMAFLRNEAYWATMDEGAIKSHIDKNSYTIDEENNPEIKKFREQLMAAASIAAPDISMASSEGDVSTPVDSSFNQPLVGPPQILRGPNAAITDEDIDPVLVDDDLSQEGESIVIENQELHYIFNNLTDDEKRNLPPHLKYIRQFKDYQSIEVNMKKFEDLSKIEFSVDENGKSAPILKRRRKGGSGKKSMLDGGKKGSRNVVFSNKISINETFASDMYKRYNKAVTQYSLNDPKEINKIKNELNYYKCNEMLVHESSQNNTHFFY</sequence>
<dbReference type="EMBL" id="GG692396">
    <property type="protein sequence ID" value="EER34977.1"/>
    <property type="molecule type" value="Genomic_DNA"/>
</dbReference>
<feature type="compositionally biased region" description="Low complexity" evidence="1">
    <location>
        <begin position="765"/>
        <end position="778"/>
    </location>
</feature>
<dbReference type="OrthoDB" id="5563016at2759"/>
<dbReference type="HOGENOM" id="CLU_261744_0_0_1"/>
<feature type="region of interest" description="Disordered" evidence="1">
    <location>
        <begin position="47"/>
        <end position="72"/>
    </location>
</feature>
<feature type="compositionally biased region" description="Basic and acidic residues" evidence="1">
    <location>
        <begin position="910"/>
        <end position="919"/>
    </location>
</feature>
<organism evidence="2 3">
    <name type="scientific">Candida tropicalis (strain ATCC MYA-3404 / T1)</name>
    <name type="common">Yeast</name>
    <dbReference type="NCBI Taxonomy" id="294747"/>
    <lineage>
        <taxon>Eukaryota</taxon>
        <taxon>Fungi</taxon>
        <taxon>Dikarya</taxon>
        <taxon>Ascomycota</taxon>
        <taxon>Saccharomycotina</taxon>
        <taxon>Pichiomycetes</taxon>
        <taxon>Debaryomycetaceae</taxon>
        <taxon>Candida/Lodderomyces clade</taxon>
        <taxon>Candida</taxon>
    </lineage>
</organism>
<feature type="compositionally biased region" description="Basic residues" evidence="1">
    <location>
        <begin position="816"/>
        <end position="826"/>
    </location>
</feature>
<dbReference type="GeneID" id="8300102"/>
<dbReference type="VEuPathDB" id="FungiDB:CTRG_01839"/>
<feature type="compositionally biased region" description="Low complexity" evidence="1">
    <location>
        <begin position="246"/>
        <end position="262"/>
    </location>
</feature>
<feature type="compositionally biased region" description="Basic and acidic residues" evidence="1">
    <location>
        <begin position="1032"/>
        <end position="1049"/>
    </location>
</feature>
<feature type="region of interest" description="Disordered" evidence="1">
    <location>
        <begin position="529"/>
        <end position="560"/>
    </location>
</feature>
<feature type="compositionally biased region" description="Polar residues" evidence="1">
    <location>
        <begin position="1013"/>
        <end position="1029"/>
    </location>
</feature>
<feature type="compositionally biased region" description="Low complexity" evidence="1">
    <location>
        <begin position="576"/>
        <end position="592"/>
    </location>
</feature>
<accession>C5M7K7</accession>
<proteinExistence type="predicted"/>
<feature type="region of interest" description="Disordered" evidence="1">
    <location>
        <begin position="726"/>
        <end position="1194"/>
    </location>
</feature>
<dbReference type="STRING" id="294747.C5M7K7"/>
<dbReference type="Proteomes" id="UP000002037">
    <property type="component" value="Unassembled WGS sequence"/>
</dbReference>
<feature type="compositionally biased region" description="Low complexity" evidence="1">
    <location>
        <begin position="1061"/>
        <end position="1073"/>
    </location>
</feature>
<feature type="compositionally biased region" description="Polar residues" evidence="1">
    <location>
        <begin position="1105"/>
        <end position="1130"/>
    </location>
</feature>
<protein>
    <submittedName>
        <fullName evidence="2">Uncharacterized protein</fullName>
    </submittedName>
</protein>
<feature type="compositionally biased region" description="Low complexity" evidence="1">
    <location>
        <begin position="337"/>
        <end position="355"/>
    </location>
</feature>
<feature type="compositionally biased region" description="Low complexity" evidence="1">
    <location>
        <begin position="546"/>
        <end position="557"/>
    </location>
</feature>
<feature type="region of interest" description="Disordered" evidence="1">
    <location>
        <begin position="214"/>
        <end position="451"/>
    </location>
</feature>
<feature type="compositionally biased region" description="Basic and acidic residues" evidence="1">
    <location>
        <begin position="827"/>
        <end position="844"/>
    </location>
</feature>
<dbReference type="RefSeq" id="XP_002547532.1">
    <property type="nucleotide sequence ID" value="XM_002547486.1"/>
</dbReference>
<feature type="compositionally biased region" description="Polar residues" evidence="1">
    <location>
        <begin position="52"/>
        <end position="72"/>
    </location>
</feature>
<feature type="compositionally biased region" description="Low complexity" evidence="1">
    <location>
        <begin position="1181"/>
        <end position="1194"/>
    </location>
</feature>
<feature type="region of interest" description="Disordered" evidence="1">
    <location>
        <begin position="464"/>
        <end position="490"/>
    </location>
</feature>
<gene>
    <name evidence="2" type="ORF">CTRG_01839</name>
</gene>
<feature type="compositionally biased region" description="Polar residues" evidence="1">
    <location>
        <begin position="219"/>
        <end position="245"/>
    </location>
</feature>
<feature type="compositionally biased region" description="Low complexity" evidence="1">
    <location>
        <begin position="133"/>
        <end position="153"/>
    </location>
</feature>
<name>C5M7K7_CANTT</name>
<feature type="compositionally biased region" description="Polar residues" evidence="1">
    <location>
        <begin position="464"/>
        <end position="484"/>
    </location>
</feature>